<dbReference type="PRINTS" id="PR00099">
    <property type="entry name" value="CPSGATASE"/>
</dbReference>
<dbReference type="CDD" id="cd01742">
    <property type="entry name" value="GATase1_GMP_Synthase"/>
    <property type="match status" value="1"/>
</dbReference>
<keyword evidence="3" id="KW-0332">GMP biosynthesis</keyword>
<keyword evidence="5" id="KW-0067">ATP-binding</keyword>
<evidence type="ECO:0000256" key="1">
    <source>
        <dbReference type="ARBA" id="ARBA00022598"/>
    </source>
</evidence>
<keyword evidence="4" id="KW-0658">Purine biosynthesis</keyword>
<evidence type="ECO:0000256" key="5">
    <source>
        <dbReference type="ARBA" id="ARBA00022840"/>
    </source>
</evidence>
<evidence type="ECO:0000256" key="3">
    <source>
        <dbReference type="ARBA" id="ARBA00022749"/>
    </source>
</evidence>
<keyword evidence="6" id="KW-0315">Glutamine amidotransferase</keyword>
<dbReference type="PANTHER" id="PTHR11922:SF2">
    <property type="entry name" value="GMP SYNTHASE [GLUTAMINE-HYDROLYZING]"/>
    <property type="match status" value="1"/>
</dbReference>
<dbReference type="NCBIfam" id="TIGR00888">
    <property type="entry name" value="guaA_Nterm"/>
    <property type="match status" value="1"/>
</dbReference>
<dbReference type="InterPro" id="IPR017926">
    <property type="entry name" value="GATASE"/>
</dbReference>
<evidence type="ECO:0000313" key="9">
    <source>
        <dbReference type="EMBL" id="SUL32292.1"/>
    </source>
</evidence>
<evidence type="ECO:0000256" key="2">
    <source>
        <dbReference type="ARBA" id="ARBA00022741"/>
    </source>
</evidence>
<dbReference type="GO" id="GO:0005524">
    <property type="term" value="F:ATP binding"/>
    <property type="evidence" value="ECO:0007669"/>
    <property type="project" value="UniProtKB-KW"/>
</dbReference>
<dbReference type="GO" id="GO:0003921">
    <property type="term" value="F:GMP synthase activity"/>
    <property type="evidence" value="ECO:0007669"/>
    <property type="project" value="TreeGrafter"/>
</dbReference>
<reference evidence="9 10" key="1">
    <citation type="submission" date="2018-06" db="EMBL/GenBank/DDBJ databases">
        <authorList>
            <consortium name="Pathogen Informatics"/>
            <person name="Doyle S."/>
        </authorList>
    </citation>
    <scope>NUCLEOTIDE SEQUENCE [LARGE SCALE GENOMIC DNA]</scope>
    <source>
        <strain evidence="9 10">NCTC10702</strain>
    </source>
</reference>
<evidence type="ECO:0000256" key="4">
    <source>
        <dbReference type="ARBA" id="ARBA00022755"/>
    </source>
</evidence>
<dbReference type="PRINTS" id="PR00097">
    <property type="entry name" value="ANTSNTHASEII"/>
</dbReference>
<dbReference type="InterPro" id="IPR029062">
    <property type="entry name" value="Class_I_gatase-like"/>
</dbReference>
<dbReference type="EMBL" id="UHBY01000003">
    <property type="protein sequence ID" value="SUL32292.1"/>
    <property type="molecule type" value="Genomic_DNA"/>
</dbReference>
<dbReference type="InterPro" id="IPR004739">
    <property type="entry name" value="GMP_synth_GATase"/>
</dbReference>
<sequence length="215" mass="24593">MEMAKEQELILVLDFGSQYNQLITRRIREMGVYSELHDHEISIEEIKKMNPKGIILSGGPNSVYEEGSFTIDPEIYNLGIPVLGICYGMQLTTKLLGGKVERANEREYGKAIINAKSDELFAGLPAEQTVWMSHSDKVIEIPEGFEVIADSPSTDYAAIEDKKRRIYGVQFHPEVRHTEYGNDLLNNFVRRVCDCRGQWTMENFIEIELKRFVNA</sequence>
<dbReference type="PRINTS" id="PR00096">
    <property type="entry name" value="GATASE"/>
</dbReference>
<gene>
    <name evidence="9" type="primary">guaA_1</name>
    <name evidence="9" type="ORF">NCTC10702_00739</name>
</gene>
<dbReference type="Pfam" id="PF00117">
    <property type="entry name" value="GATase"/>
    <property type="match status" value="1"/>
</dbReference>
<dbReference type="Proteomes" id="UP000254116">
    <property type="component" value="Unassembled WGS sequence"/>
</dbReference>
<dbReference type="AlphaFoldDB" id="A0A380EDI4"/>
<dbReference type="PROSITE" id="PS51273">
    <property type="entry name" value="GATASE_TYPE_1"/>
    <property type="match status" value="1"/>
</dbReference>
<evidence type="ECO:0000256" key="6">
    <source>
        <dbReference type="ARBA" id="ARBA00022962"/>
    </source>
</evidence>
<name>A0A380EDI4_STAAU</name>
<dbReference type="SUPFAM" id="SSF52317">
    <property type="entry name" value="Class I glutamine amidotransferase-like"/>
    <property type="match status" value="1"/>
</dbReference>
<evidence type="ECO:0000256" key="7">
    <source>
        <dbReference type="ARBA" id="ARBA00031356"/>
    </source>
</evidence>
<dbReference type="Gene3D" id="3.40.50.880">
    <property type="match status" value="1"/>
</dbReference>
<dbReference type="PANTHER" id="PTHR11922">
    <property type="entry name" value="GMP SYNTHASE-RELATED"/>
    <property type="match status" value="1"/>
</dbReference>
<organism evidence="9 10">
    <name type="scientific">Staphylococcus aureus</name>
    <dbReference type="NCBI Taxonomy" id="1280"/>
    <lineage>
        <taxon>Bacteria</taxon>
        <taxon>Bacillati</taxon>
        <taxon>Bacillota</taxon>
        <taxon>Bacilli</taxon>
        <taxon>Bacillales</taxon>
        <taxon>Staphylococcaceae</taxon>
        <taxon>Staphylococcus</taxon>
    </lineage>
</organism>
<dbReference type="FunFam" id="3.40.50.880:FF:000001">
    <property type="entry name" value="GMP synthase [glutamine-hydrolyzing]"/>
    <property type="match status" value="1"/>
</dbReference>
<proteinExistence type="predicted"/>
<accession>A0A380EDI4</accession>
<evidence type="ECO:0000313" key="10">
    <source>
        <dbReference type="Proteomes" id="UP000254116"/>
    </source>
</evidence>
<keyword evidence="1 9" id="KW-0436">Ligase</keyword>
<protein>
    <recommendedName>
        <fullName evidence="7">Glutamine amidotransferase</fullName>
    </recommendedName>
</protein>
<dbReference type="GO" id="GO:0005829">
    <property type="term" value="C:cytosol"/>
    <property type="evidence" value="ECO:0007669"/>
    <property type="project" value="TreeGrafter"/>
</dbReference>
<evidence type="ECO:0000259" key="8">
    <source>
        <dbReference type="Pfam" id="PF00117"/>
    </source>
</evidence>
<keyword evidence="2" id="KW-0547">Nucleotide-binding</keyword>
<feature type="domain" description="Glutamine amidotransferase" evidence="8">
    <location>
        <begin position="11"/>
        <end position="190"/>
    </location>
</feature>